<dbReference type="InterPro" id="IPR015946">
    <property type="entry name" value="KH_dom-like_a/b"/>
</dbReference>
<dbReference type="GO" id="GO:0005829">
    <property type="term" value="C:cytosol"/>
    <property type="evidence" value="ECO:0007669"/>
    <property type="project" value="TreeGrafter"/>
</dbReference>
<evidence type="ECO:0000313" key="3">
    <source>
        <dbReference type="EMBL" id="PSL04498.1"/>
    </source>
</evidence>
<dbReference type="Pfam" id="PF02033">
    <property type="entry name" value="RBFA"/>
    <property type="match status" value="1"/>
</dbReference>
<keyword evidence="1 2" id="KW-0690">Ribosome biogenesis</keyword>
<dbReference type="GO" id="GO:0043024">
    <property type="term" value="F:ribosomal small subunit binding"/>
    <property type="evidence" value="ECO:0007669"/>
    <property type="project" value="TreeGrafter"/>
</dbReference>
<dbReference type="InterPro" id="IPR023799">
    <property type="entry name" value="RbfA_dom_sf"/>
</dbReference>
<dbReference type="Gene3D" id="3.30.300.20">
    <property type="match status" value="1"/>
</dbReference>
<dbReference type="PANTHER" id="PTHR33515:SF1">
    <property type="entry name" value="RIBOSOME-BINDING FACTOR A, CHLOROPLASTIC-RELATED"/>
    <property type="match status" value="1"/>
</dbReference>
<dbReference type="Proteomes" id="UP000240708">
    <property type="component" value="Unassembled WGS sequence"/>
</dbReference>
<name>A0A2P8E4V1_9BACT</name>
<organism evidence="3 4">
    <name type="scientific">Cecembia rubra</name>
    <dbReference type="NCBI Taxonomy" id="1485585"/>
    <lineage>
        <taxon>Bacteria</taxon>
        <taxon>Pseudomonadati</taxon>
        <taxon>Bacteroidota</taxon>
        <taxon>Cytophagia</taxon>
        <taxon>Cytophagales</taxon>
        <taxon>Cyclobacteriaceae</taxon>
        <taxon>Cecembia</taxon>
    </lineage>
</organism>
<dbReference type="AlphaFoldDB" id="A0A2P8E4V1"/>
<keyword evidence="2" id="KW-0963">Cytoplasm</keyword>
<dbReference type="PANTHER" id="PTHR33515">
    <property type="entry name" value="RIBOSOME-BINDING FACTOR A, CHLOROPLASTIC-RELATED"/>
    <property type="match status" value="1"/>
</dbReference>
<accession>A0A2P8E4V1</accession>
<evidence type="ECO:0000256" key="2">
    <source>
        <dbReference type="HAMAP-Rule" id="MF_00003"/>
    </source>
</evidence>
<comment type="subunit">
    <text evidence="2">Monomer. Binds 30S ribosomal subunits, but not 50S ribosomal subunits or 70S ribosomes.</text>
</comment>
<dbReference type="GO" id="GO:0030490">
    <property type="term" value="P:maturation of SSU-rRNA"/>
    <property type="evidence" value="ECO:0007669"/>
    <property type="project" value="UniProtKB-UniRule"/>
</dbReference>
<keyword evidence="4" id="KW-1185">Reference proteome</keyword>
<dbReference type="SUPFAM" id="SSF89919">
    <property type="entry name" value="Ribosome-binding factor A, RbfA"/>
    <property type="match status" value="1"/>
</dbReference>
<protein>
    <recommendedName>
        <fullName evidence="2">Ribosome-binding factor A</fullName>
    </recommendedName>
</protein>
<evidence type="ECO:0000313" key="4">
    <source>
        <dbReference type="Proteomes" id="UP000240708"/>
    </source>
</evidence>
<sequence>MPSMARSLNGSLILKKLIKTVIQGYVDTISSHEIKGYAFNSLNLRQLKYAMESKRQQKYSKLIQKEIGEIFQKEVKHLLGTSFVTVSRVTISPDLGLARIYLSFLLDKDKPVFEKLNEKKNELRKHLGNRIGKSVRIVPEIALFIDDSASYAQHMDKVISSLDIPEASEEEEED</sequence>
<comment type="function">
    <text evidence="2">One of several proteins that assist in the late maturation steps of the functional core of the 30S ribosomal subunit. Associates with free 30S ribosomal subunits (but not with 30S subunits that are part of 70S ribosomes or polysomes). Required for efficient processing of 16S rRNA. May interact with the 5'-terminal helix region of 16S rRNA.</text>
</comment>
<reference evidence="3 4" key="1">
    <citation type="submission" date="2018-03" db="EMBL/GenBank/DDBJ databases">
        <title>Genomic Encyclopedia of Archaeal and Bacterial Type Strains, Phase II (KMG-II): from individual species to whole genera.</title>
        <authorList>
            <person name="Goeker M."/>
        </authorList>
    </citation>
    <scope>NUCLEOTIDE SEQUENCE [LARGE SCALE GENOMIC DNA]</scope>
    <source>
        <strain evidence="3 4">DSM 28057</strain>
    </source>
</reference>
<dbReference type="NCBIfam" id="TIGR00082">
    <property type="entry name" value="rbfA"/>
    <property type="match status" value="1"/>
</dbReference>
<dbReference type="InterPro" id="IPR000238">
    <property type="entry name" value="RbfA"/>
</dbReference>
<comment type="similarity">
    <text evidence="2">Belongs to the RbfA family.</text>
</comment>
<comment type="subcellular location">
    <subcellularLocation>
        <location evidence="2">Cytoplasm</location>
    </subcellularLocation>
</comment>
<dbReference type="EMBL" id="PYGF01000005">
    <property type="protein sequence ID" value="PSL04498.1"/>
    <property type="molecule type" value="Genomic_DNA"/>
</dbReference>
<dbReference type="HAMAP" id="MF_00003">
    <property type="entry name" value="RbfA"/>
    <property type="match status" value="1"/>
</dbReference>
<comment type="caution">
    <text evidence="3">The sequence shown here is derived from an EMBL/GenBank/DDBJ whole genome shotgun (WGS) entry which is preliminary data.</text>
</comment>
<proteinExistence type="inferred from homology"/>
<evidence type="ECO:0000256" key="1">
    <source>
        <dbReference type="ARBA" id="ARBA00022517"/>
    </source>
</evidence>
<gene>
    <name evidence="2" type="primary">rbfA</name>
    <name evidence="3" type="ORF">CLV48_105243</name>
</gene>